<dbReference type="RefSeq" id="XP_005774804.1">
    <property type="nucleotide sequence ID" value="XM_005774747.1"/>
</dbReference>
<accession>A0A0D3JFU0</accession>
<dbReference type="HOGENOM" id="CLU_777149_0_0_1"/>
<keyword evidence="4" id="KW-1185">Reference proteome</keyword>
<feature type="domain" description="Rhodanese" evidence="2">
    <location>
        <begin position="96"/>
        <end position="218"/>
    </location>
</feature>
<dbReference type="GeneID" id="17267955"/>
<dbReference type="InterPro" id="IPR017582">
    <property type="entry name" value="SelU"/>
</dbReference>
<protein>
    <recommendedName>
        <fullName evidence="2">Rhodanese domain-containing protein</fullName>
    </recommendedName>
</protein>
<dbReference type="NCBIfam" id="TIGR03167">
    <property type="entry name" value="tRNA_sel_U_synt"/>
    <property type="match status" value="1"/>
</dbReference>
<name>A0A0D3JFU0_EMIH1</name>
<dbReference type="PROSITE" id="PS50206">
    <property type="entry name" value="RHODANESE_3"/>
    <property type="match status" value="1"/>
</dbReference>
<proteinExistence type="predicted"/>
<sequence length="365" mass="38715">MRSYIPGASSAGLFVAALAARPRLLGHNRVRSAAGGPRCAALGSLSAAISDAAFSHAVERAVQERGYPHQLELPHFLSACGLSGDGVAFVPGAPAPEEAPLVLDVRSPCEFAKGHLPGAVNMPLFSDEERAVVGTLYKQQGPEEAVAKGVRLIEASWRGMVDALPPKAREGGRLLVYCKRGGMRSGGAAWLLSQLPLEVVTLRGGYQGFRRWVREEAFQALDRELVVLGGRTGSGKTDVLLAMAEARRAQVVDLEGVAQHRGSSFGALGRPAQPSNEMYENLLALQCVLKLERKLGSGRAASLVSLLLDRSPPALGEVADLLLTHYYDSMYEHQAKKRPGAVETLPCDTADADAAAAAILRHVGC</sequence>
<dbReference type="SUPFAM" id="SSF52821">
    <property type="entry name" value="Rhodanese/Cell cycle control phosphatase"/>
    <property type="match status" value="1"/>
</dbReference>
<dbReference type="InterPro" id="IPR036873">
    <property type="entry name" value="Rhodanese-like_dom_sf"/>
</dbReference>
<dbReference type="SMART" id="SM00450">
    <property type="entry name" value="RHOD"/>
    <property type="match status" value="1"/>
</dbReference>
<dbReference type="PANTHER" id="PTHR30401:SF0">
    <property type="entry name" value="TRNA 2-SELENOURIDINE SYNTHASE"/>
    <property type="match status" value="1"/>
</dbReference>
<organism evidence="3 4">
    <name type="scientific">Emiliania huxleyi (strain CCMP1516)</name>
    <dbReference type="NCBI Taxonomy" id="280463"/>
    <lineage>
        <taxon>Eukaryota</taxon>
        <taxon>Haptista</taxon>
        <taxon>Haptophyta</taxon>
        <taxon>Prymnesiophyceae</taxon>
        <taxon>Isochrysidales</taxon>
        <taxon>Noelaerhabdaceae</taxon>
        <taxon>Emiliania</taxon>
    </lineage>
</organism>
<evidence type="ECO:0000313" key="4">
    <source>
        <dbReference type="Proteomes" id="UP000013827"/>
    </source>
</evidence>
<dbReference type="PANTHER" id="PTHR30401">
    <property type="entry name" value="TRNA 2-SELENOURIDINE SYNTHASE"/>
    <property type="match status" value="1"/>
</dbReference>
<dbReference type="KEGG" id="ehx:EMIHUDRAFT_240398"/>
<keyword evidence="1" id="KW-0711">Selenium</keyword>
<dbReference type="eggNOG" id="ENOG502RZ2W">
    <property type="taxonomic scope" value="Eukaryota"/>
</dbReference>
<reference evidence="4" key="1">
    <citation type="journal article" date="2013" name="Nature">
        <title>Pan genome of the phytoplankton Emiliania underpins its global distribution.</title>
        <authorList>
            <person name="Read B.A."/>
            <person name="Kegel J."/>
            <person name="Klute M.J."/>
            <person name="Kuo A."/>
            <person name="Lefebvre S.C."/>
            <person name="Maumus F."/>
            <person name="Mayer C."/>
            <person name="Miller J."/>
            <person name="Monier A."/>
            <person name="Salamov A."/>
            <person name="Young J."/>
            <person name="Aguilar M."/>
            <person name="Claverie J.M."/>
            <person name="Frickenhaus S."/>
            <person name="Gonzalez K."/>
            <person name="Herman E.K."/>
            <person name="Lin Y.C."/>
            <person name="Napier J."/>
            <person name="Ogata H."/>
            <person name="Sarno A.F."/>
            <person name="Shmutz J."/>
            <person name="Schroeder D."/>
            <person name="de Vargas C."/>
            <person name="Verret F."/>
            <person name="von Dassow P."/>
            <person name="Valentin K."/>
            <person name="Van de Peer Y."/>
            <person name="Wheeler G."/>
            <person name="Dacks J.B."/>
            <person name="Delwiche C.F."/>
            <person name="Dyhrman S.T."/>
            <person name="Glockner G."/>
            <person name="John U."/>
            <person name="Richards T."/>
            <person name="Worden A.Z."/>
            <person name="Zhang X."/>
            <person name="Grigoriev I.V."/>
            <person name="Allen A.E."/>
            <person name="Bidle K."/>
            <person name="Borodovsky M."/>
            <person name="Bowler C."/>
            <person name="Brownlee C."/>
            <person name="Cock J.M."/>
            <person name="Elias M."/>
            <person name="Gladyshev V.N."/>
            <person name="Groth M."/>
            <person name="Guda C."/>
            <person name="Hadaegh A."/>
            <person name="Iglesias-Rodriguez M.D."/>
            <person name="Jenkins J."/>
            <person name="Jones B.M."/>
            <person name="Lawson T."/>
            <person name="Leese F."/>
            <person name="Lindquist E."/>
            <person name="Lobanov A."/>
            <person name="Lomsadze A."/>
            <person name="Malik S.B."/>
            <person name="Marsh M.E."/>
            <person name="Mackinder L."/>
            <person name="Mock T."/>
            <person name="Mueller-Roeber B."/>
            <person name="Pagarete A."/>
            <person name="Parker M."/>
            <person name="Probert I."/>
            <person name="Quesneville H."/>
            <person name="Raines C."/>
            <person name="Rensing S.A."/>
            <person name="Riano-Pachon D.M."/>
            <person name="Richier S."/>
            <person name="Rokitta S."/>
            <person name="Shiraiwa Y."/>
            <person name="Soanes D.M."/>
            <person name="van der Giezen M."/>
            <person name="Wahlund T.M."/>
            <person name="Williams B."/>
            <person name="Wilson W."/>
            <person name="Wolfe G."/>
            <person name="Wurch L.L."/>
        </authorList>
    </citation>
    <scope>NUCLEOTIDE SEQUENCE</scope>
</reference>
<dbReference type="InterPro" id="IPR001763">
    <property type="entry name" value="Rhodanese-like_dom"/>
</dbReference>
<dbReference type="PaxDb" id="2903-EOD22375"/>
<dbReference type="Pfam" id="PF26341">
    <property type="entry name" value="AAA_SelU"/>
    <property type="match status" value="1"/>
</dbReference>
<dbReference type="InterPro" id="IPR058840">
    <property type="entry name" value="AAA_SelU"/>
</dbReference>
<evidence type="ECO:0000313" key="3">
    <source>
        <dbReference type="EnsemblProtists" id="EOD22375"/>
    </source>
</evidence>
<dbReference type="GO" id="GO:0002098">
    <property type="term" value="P:tRNA wobble uridine modification"/>
    <property type="evidence" value="ECO:0007669"/>
    <property type="project" value="InterPro"/>
</dbReference>
<dbReference type="Gene3D" id="3.40.250.10">
    <property type="entry name" value="Rhodanese-like domain"/>
    <property type="match status" value="1"/>
</dbReference>
<dbReference type="AlphaFoldDB" id="A0A0D3JFU0"/>
<evidence type="ECO:0000256" key="1">
    <source>
        <dbReference type="ARBA" id="ARBA00023266"/>
    </source>
</evidence>
<dbReference type="STRING" id="2903.R1E6H9"/>
<dbReference type="GO" id="GO:0043828">
    <property type="term" value="F:tRNA 2-selenouridine synthase activity"/>
    <property type="evidence" value="ECO:0007669"/>
    <property type="project" value="InterPro"/>
</dbReference>
<dbReference type="EnsemblProtists" id="EOD22375">
    <property type="protein sequence ID" value="EOD22375"/>
    <property type="gene ID" value="EMIHUDRAFT_240398"/>
</dbReference>
<reference evidence="3" key="2">
    <citation type="submission" date="2024-10" db="UniProtKB">
        <authorList>
            <consortium name="EnsemblProtists"/>
        </authorList>
    </citation>
    <scope>IDENTIFICATION</scope>
</reference>
<evidence type="ECO:0000259" key="2">
    <source>
        <dbReference type="PROSITE" id="PS50206"/>
    </source>
</evidence>
<dbReference type="Proteomes" id="UP000013827">
    <property type="component" value="Unassembled WGS sequence"/>
</dbReference>
<dbReference type="Pfam" id="PF00581">
    <property type="entry name" value="Rhodanese"/>
    <property type="match status" value="1"/>
</dbReference>